<reference evidence="1" key="1">
    <citation type="journal article" date="2016" name="Genome Biol. Evol.">
        <title>Comparison of intracellular "Ca. Endomicrobium trichonymphae" genomovars illuminates the requirement and decay of defense systems against foreign DNA.</title>
        <authorList>
            <person name="Izawa K."/>
            <person name="Kuwahara H."/>
            <person name="Kihara K."/>
            <person name="Yuki M."/>
            <person name="Lo N."/>
            <person name="Ito T."/>
            <person name="Ohkuma M."/>
            <person name="Hongoh Y."/>
        </authorList>
    </citation>
    <scope>NUCLEOTIDE SEQUENCE</scope>
    <source>
        <strain evidence="1">MdMp-027</strain>
    </source>
</reference>
<dbReference type="EMBL" id="LC153149">
    <property type="protein sequence ID" value="BAV59363.1"/>
    <property type="molecule type" value="Genomic_DNA"/>
</dbReference>
<dbReference type="GO" id="GO:0032259">
    <property type="term" value="P:methylation"/>
    <property type="evidence" value="ECO:0007669"/>
    <property type="project" value="UniProtKB-KW"/>
</dbReference>
<dbReference type="SUPFAM" id="SSF53335">
    <property type="entry name" value="S-adenosyl-L-methionine-dependent methyltransferases"/>
    <property type="match status" value="1"/>
</dbReference>
<organism evidence="1">
    <name type="scientific">Candidatus Endomicrobium sp. MdMp-027</name>
    <dbReference type="NCBI Taxonomy" id="1837116"/>
    <lineage>
        <taxon>Bacteria</taxon>
        <taxon>Pseudomonadati</taxon>
        <taxon>Elusimicrobiota</taxon>
        <taxon>Endomicrobiia</taxon>
        <taxon>Endomicrobiales</taxon>
        <taxon>Endomicrobiaceae</taxon>
        <taxon>Endomicrobium</taxon>
    </lineage>
</organism>
<dbReference type="InterPro" id="IPR029063">
    <property type="entry name" value="SAM-dependent_MTases_sf"/>
</dbReference>
<name>A0A1C9ZT94_9BACT</name>
<dbReference type="REBASE" id="251344">
    <property type="entry name" value="M.Esp27ORFKP"/>
</dbReference>
<keyword evidence="1" id="KW-0489">Methyltransferase</keyword>
<dbReference type="GO" id="GO:0008168">
    <property type="term" value="F:methyltransferase activity"/>
    <property type="evidence" value="ECO:0007669"/>
    <property type="project" value="UniProtKB-KW"/>
</dbReference>
<evidence type="ECO:0000313" key="1">
    <source>
        <dbReference type="EMBL" id="BAV59363.1"/>
    </source>
</evidence>
<proteinExistence type="predicted"/>
<keyword evidence="1" id="KW-0808">Transferase</keyword>
<dbReference type="Gene3D" id="3.40.50.150">
    <property type="entry name" value="Vaccinia Virus protein VP39"/>
    <property type="match status" value="1"/>
</dbReference>
<accession>A0A1C9ZT94</accession>
<sequence>MESKSFKNIKKNRTFTLLTELSNIMKDNEIVNKLFIHKGTLKRWLALKRVPDNYYNDVNHLLGNKYESNDSYREKDQFYTNKEISNYCYRQTLKIMKKLSIDAENYVFIEPSAGCCNFYSILPKNRRIGIDIDPKGSLAKELIKVNYLDYEPKENRKYVVIGNPPFGLRGNLALRFINHSYNFADLVAFILPPLFNSTGKGVPMKRIKNYKLAHSEKLPLNSFQYPNGESVAIATIFQVWTKINTNKIKVEEKKTCKTIVKIFSLSDGGTPSSTRNKNMIGKCDVYLPSTCFSGMQAYNSFEELPNKRGYGIVFHRIKKELTDIFFSINWKKAAFLSTNSAVNLRTDLIEKEIIKRGFYDEQ</sequence>
<protein>
    <submittedName>
        <fullName evidence="1">Modification methylase</fullName>
    </submittedName>
</protein>
<dbReference type="AlphaFoldDB" id="A0A1C9ZT94"/>